<proteinExistence type="predicted"/>
<gene>
    <name evidence="2" type="ORF">QBC40DRAFT_162399</name>
</gene>
<keyword evidence="1" id="KW-0472">Membrane</keyword>
<keyword evidence="3" id="KW-1185">Reference proteome</keyword>
<evidence type="ECO:0000256" key="1">
    <source>
        <dbReference type="SAM" id="Phobius"/>
    </source>
</evidence>
<reference evidence="2" key="2">
    <citation type="submission" date="2023-05" db="EMBL/GenBank/DDBJ databases">
        <authorList>
            <consortium name="Lawrence Berkeley National Laboratory"/>
            <person name="Steindorff A."/>
            <person name="Hensen N."/>
            <person name="Bonometti L."/>
            <person name="Westerberg I."/>
            <person name="Brannstrom I.O."/>
            <person name="Guillou S."/>
            <person name="Cros-Aarteil S."/>
            <person name="Calhoun S."/>
            <person name="Haridas S."/>
            <person name="Kuo A."/>
            <person name="Mondo S."/>
            <person name="Pangilinan J."/>
            <person name="Riley R."/>
            <person name="Labutti K."/>
            <person name="Andreopoulos B."/>
            <person name="Lipzen A."/>
            <person name="Chen C."/>
            <person name="Yanf M."/>
            <person name="Daum C."/>
            <person name="Ng V."/>
            <person name="Clum A."/>
            <person name="Ohm R."/>
            <person name="Martin F."/>
            <person name="Silar P."/>
            <person name="Natvig D."/>
            <person name="Lalanne C."/>
            <person name="Gautier V."/>
            <person name="Ament-Velasquez S.L."/>
            <person name="Kruys A."/>
            <person name="Hutchinson M.I."/>
            <person name="Powell A.J."/>
            <person name="Barry K."/>
            <person name="Miller A.N."/>
            <person name="Grigoriev I.V."/>
            <person name="Debuchy R."/>
            <person name="Gladieux P."/>
            <person name="Thoren M.H."/>
            <person name="Johannesson H."/>
        </authorList>
    </citation>
    <scope>NUCLEOTIDE SEQUENCE</scope>
    <source>
        <strain evidence="2">CBS 315.58</strain>
    </source>
</reference>
<dbReference type="AlphaFoldDB" id="A0AAN6XRT6"/>
<feature type="non-terminal residue" evidence="2">
    <location>
        <position position="1"/>
    </location>
</feature>
<reference evidence="2" key="1">
    <citation type="journal article" date="2023" name="Mol. Phylogenet. Evol.">
        <title>Genome-scale phylogeny and comparative genomics of the fungal order Sordariales.</title>
        <authorList>
            <person name="Hensen N."/>
            <person name="Bonometti L."/>
            <person name="Westerberg I."/>
            <person name="Brannstrom I.O."/>
            <person name="Guillou S."/>
            <person name="Cros-Aarteil S."/>
            <person name="Calhoun S."/>
            <person name="Haridas S."/>
            <person name="Kuo A."/>
            <person name="Mondo S."/>
            <person name="Pangilinan J."/>
            <person name="Riley R."/>
            <person name="LaButti K."/>
            <person name="Andreopoulos B."/>
            <person name="Lipzen A."/>
            <person name="Chen C."/>
            <person name="Yan M."/>
            <person name="Daum C."/>
            <person name="Ng V."/>
            <person name="Clum A."/>
            <person name="Steindorff A."/>
            <person name="Ohm R.A."/>
            <person name="Martin F."/>
            <person name="Silar P."/>
            <person name="Natvig D.O."/>
            <person name="Lalanne C."/>
            <person name="Gautier V."/>
            <person name="Ament-Velasquez S.L."/>
            <person name="Kruys A."/>
            <person name="Hutchinson M.I."/>
            <person name="Powell A.J."/>
            <person name="Barry K."/>
            <person name="Miller A.N."/>
            <person name="Grigoriev I.V."/>
            <person name="Debuchy R."/>
            <person name="Gladieux P."/>
            <person name="Hiltunen Thoren M."/>
            <person name="Johannesson H."/>
        </authorList>
    </citation>
    <scope>NUCLEOTIDE SEQUENCE</scope>
    <source>
        <strain evidence="2">CBS 315.58</strain>
    </source>
</reference>
<sequence length="58" mass="6924">RPKYPLYEKLRPTPLLFANSLLFLLIIIILTGAFKDYNILYNILNTRLNLRSNFRIIE</sequence>
<accession>A0AAN6XRT6</accession>
<evidence type="ECO:0000313" key="3">
    <source>
        <dbReference type="Proteomes" id="UP001303160"/>
    </source>
</evidence>
<dbReference type="Proteomes" id="UP001303160">
    <property type="component" value="Unassembled WGS sequence"/>
</dbReference>
<feature type="transmembrane region" description="Helical" evidence="1">
    <location>
        <begin position="15"/>
        <end position="34"/>
    </location>
</feature>
<dbReference type="EMBL" id="MU863876">
    <property type="protein sequence ID" value="KAK4205393.1"/>
    <property type="molecule type" value="Genomic_DNA"/>
</dbReference>
<keyword evidence="1" id="KW-0812">Transmembrane</keyword>
<protein>
    <submittedName>
        <fullName evidence="2">Uncharacterized protein</fullName>
    </submittedName>
</protein>
<keyword evidence="1" id="KW-1133">Transmembrane helix</keyword>
<name>A0AAN6XRT6_9PEZI</name>
<organism evidence="2 3">
    <name type="scientific">Triangularia verruculosa</name>
    <dbReference type="NCBI Taxonomy" id="2587418"/>
    <lineage>
        <taxon>Eukaryota</taxon>
        <taxon>Fungi</taxon>
        <taxon>Dikarya</taxon>
        <taxon>Ascomycota</taxon>
        <taxon>Pezizomycotina</taxon>
        <taxon>Sordariomycetes</taxon>
        <taxon>Sordariomycetidae</taxon>
        <taxon>Sordariales</taxon>
        <taxon>Podosporaceae</taxon>
        <taxon>Triangularia</taxon>
    </lineage>
</organism>
<evidence type="ECO:0000313" key="2">
    <source>
        <dbReference type="EMBL" id="KAK4205393.1"/>
    </source>
</evidence>
<comment type="caution">
    <text evidence="2">The sequence shown here is derived from an EMBL/GenBank/DDBJ whole genome shotgun (WGS) entry which is preliminary data.</text>
</comment>